<accession>A0A4U0VJP2</accession>
<feature type="region of interest" description="Disordered" evidence="1">
    <location>
        <begin position="496"/>
        <end position="521"/>
    </location>
</feature>
<feature type="region of interest" description="Disordered" evidence="1">
    <location>
        <begin position="242"/>
        <end position="470"/>
    </location>
</feature>
<feature type="compositionally biased region" description="Basic and acidic residues" evidence="1">
    <location>
        <begin position="86"/>
        <end position="127"/>
    </location>
</feature>
<feature type="compositionally biased region" description="Basic and acidic residues" evidence="1">
    <location>
        <begin position="308"/>
        <end position="318"/>
    </location>
</feature>
<feature type="compositionally biased region" description="Polar residues" evidence="1">
    <location>
        <begin position="264"/>
        <end position="273"/>
    </location>
</feature>
<name>A0A4U0VJP2_9PEZI</name>
<dbReference type="STRING" id="329885.A0A4U0VJP2"/>
<evidence type="ECO:0000313" key="2">
    <source>
        <dbReference type="EMBL" id="TKA49510.1"/>
    </source>
</evidence>
<protein>
    <submittedName>
        <fullName evidence="2">Uncharacterized protein</fullName>
    </submittedName>
</protein>
<organism evidence="2 3">
    <name type="scientific">Friedmanniomyces endolithicus</name>
    <dbReference type="NCBI Taxonomy" id="329885"/>
    <lineage>
        <taxon>Eukaryota</taxon>
        <taxon>Fungi</taxon>
        <taxon>Dikarya</taxon>
        <taxon>Ascomycota</taxon>
        <taxon>Pezizomycotina</taxon>
        <taxon>Dothideomycetes</taxon>
        <taxon>Dothideomycetidae</taxon>
        <taxon>Mycosphaerellales</taxon>
        <taxon>Teratosphaeriaceae</taxon>
        <taxon>Friedmanniomyces</taxon>
    </lineage>
</organism>
<feature type="compositionally biased region" description="Polar residues" evidence="1">
    <location>
        <begin position="328"/>
        <end position="338"/>
    </location>
</feature>
<evidence type="ECO:0000256" key="1">
    <source>
        <dbReference type="SAM" id="MobiDB-lite"/>
    </source>
</evidence>
<feature type="compositionally biased region" description="Basic and acidic residues" evidence="1">
    <location>
        <begin position="403"/>
        <end position="412"/>
    </location>
</feature>
<comment type="caution">
    <text evidence="2">The sequence shown here is derived from an EMBL/GenBank/DDBJ whole genome shotgun (WGS) entry which is preliminary data.</text>
</comment>
<evidence type="ECO:0000313" key="3">
    <source>
        <dbReference type="Proteomes" id="UP000310066"/>
    </source>
</evidence>
<feature type="region of interest" description="Disordered" evidence="1">
    <location>
        <begin position="86"/>
        <end position="199"/>
    </location>
</feature>
<sequence>MGELKPTDRKRLHITPFSAALLERFVPPSLAPSASNISFHTIETFPERAFGYVELPLVEAEKLKKKLNGMTLKGAKVHIEDAKLEKKRKAEVAETEEERKVKKKARKEEKKKREEGVLAGHELEEGRRVKRGWTGEGSEKKRDKKSKKVKSANDAVDGRKARLRTSVPPNKAPVGVKADGTGQVNKVKKEKKEKAEKGGKRNIIVVQEFARSQKPDITEEVPAEGTAAVRYEDSRGWVDEDGKVVEAPFTSTRPKRDSLPNAVAMQTDSTSGLEGSADVAESDSDEAISFVVSSDPPTEDEAADEAETEPKHELDERMSAQLDLGPVSNGQSTASDQTPVRDVPTLATEVHPLEALFKRPPPEPESASKPKPSPIDTSFSFFTSAPADDVEEDGAGHPPQTPHTKEDLEWRSMRSAAPTPDTAAIGKRFDFSLAQDEDEDDDEEELEGHTDLTEVQGDVQMSEGPGMMQNGLASDIKEESVFRKWFYDNRGDLNRTWKKRRRDERKQKRQRENKRLGRRIA</sequence>
<dbReference type="OrthoDB" id="3595585at2759"/>
<reference evidence="2 3" key="1">
    <citation type="submission" date="2017-03" db="EMBL/GenBank/DDBJ databases">
        <title>Genomes of endolithic fungi from Antarctica.</title>
        <authorList>
            <person name="Coleine C."/>
            <person name="Masonjones S."/>
            <person name="Stajich J.E."/>
        </authorList>
    </citation>
    <scope>NUCLEOTIDE SEQUENCE [LARGE SCALE GENOMIC DNA]</scope>
    <source>
        <strain evidence="2 3">CCFEE 5311</strain>
    </source>
</reference>
<dbReference type="EMBL" id="NAJP01000001">
    <property type="protein sequence ID" value="TKA49510.1"/>
    <property type="molecule type" value="Genomic_DNA"/>
</dbReference>
<gene>
    <name evidence="2" type="ORF">B0A54_00177</name>
</gene>
<feature type="compositionally biased region" description="Acidic residues" evidence="1">
    <location>
        <begin position="435"/>
        <end position="446"/>
    </location>
</feature>
<proteinExistence type="predicted"/>
<feature type="compositionally biased region" description="Basic and acidic residues" evidence="1">
    <location>
        <begin position="356"/>
        <end position="368"/>
    </location>
</feature>
<feature type="compositionally biased region" description="Acidic residues" evidence="1">
    <location>
        <begin position="297"/>
        <end position="307"/>
    </location>
</feature>
<feature type="compositionally biased region" description="Basic and acidic residues" evidence="1">
    <location>
        <begin position="190"/>
        <end position="199"/>
    </location>
</feature>
<dbReference type="AlphaFoldDB" id="A0A4U0VJP2"/>
<dbReference type="Proteomes" id="UP000310066">
    <property type="component" value="Unassembled WGS sequence"/>
</dbReference>